<comment type="subunit">
    <text evidence="3">Homotrimer.</text>
</comment>
<comment type="similarity">
    <text evidence="2">Belongs to the KHG/KDPG aldolase family.</text>
</comment>
<dbReference type="SUPFAM" id="SSF51569">
    <property type="entry name" value="Aldolase"/>
    <property type="match status" value="1"/>
</dbReference>
<keyword evidence="7" id="KW-1185">Reference proteome</keyword>
<comment type="caution">
    <text evidence="6">The sequence shown here is derived from an EMBL/GenBank/DDBJ whole genome shotgun (WGS) entry which is preliminary data.</text>
</comment>
<evidence type="ECO:0000313" key="7">
    <source>
        <dbReference type="Proteomes" id="UP000708298"/>
    </source>
</evidence>
<reference evidence="6" key="1">
    <citation type="journal article" date="2021" name="Microorganisms">
        <title>Acidisoma silvae sp. nov. and Acidisomacellulosilytica sp. nov., Two Acidophilic Bacteria Isolated from Decaying Wood, Hydrolyzing Cellulose and Producing Poly-3-hydroxybutyrate.</title>
        <authorList>
            <person name="Mieszkin S."/>
            <person name="Pouder E."/>
            <person name="Uroz S."/>
            <person name="Simon-Colin C."/>
            <person name="Alain K."/>
        </authorList>
    </citation>
    <scope>NUCLEOTIDE SEQUENCE</scope>
    <source>
        <strain evidence="6">HW T2.11</strain>
    </source>
</reference>
<organism evidence="6 7">
    <name type="scientific">Acidisoma silvae</name>
    <dbReference type="NCBI Taxonomy" id="2802396"/>
    <lineage>
        <taxon>Bacteria</taxon>
        <taxon>Pseudomonadati</taxon>
        <taxon>Pseudomonadota</taxon>
        <taxon>Alphaproteobacteria</taxon>
        <taxon>Acetobacterales</taxon>
        <taxon>Acidocellaceae</taxon>
        <taxon>Acidisoma</taxon>
    </lineage>
</organism>
<name>A0A963YTX1_9PROT</name>
<keyword evidence="4 6" id="KW-0456">Lyase</keyword>
<accession>A0A963YTX1</accession>
<proteinExistence type="inferred from homology"/>
<comment type="pathway">
    <text evidence="1">Carbohydrate acid metabolism.</text>
</comment>
<evidence type="ECO:0000256" key="5">
    <source>
        <dbReference type="ARBA" id="ARBA00023277"/>
    </source>
</evidence>
<dbReference type="RefSeq" id="WP_227322270.1">
    <property type="nucleotide sequence ID" value="NZ_JAESVB010000007.1"/>
</dbReference>
<evidence type="ECO:0000256" key="4">
    <source>
        <dbReference type="ARBA" id="ARBA00023239"/>
    </source>
</evidence>
<dbReference type="AlphaFoldDB" id="A0A963YTX1"/>
<keyword evidence="5" id="KW-0119">Carbohydrate metabolism</keyword>
<dbReference type="InterPro" id="IPR013785">
    <property type="entry name" value="Aldolase_TIM"/>
</dbReference>
<dbReference type="EC" id="4.1.2.21" evidence="6"/>
<dbReference type="CDD" id="cd00452">
    <property type="entry name" value="KDPG_aldolase"/>
    <property type="match status" value="1"/>
</dbReference>
<evidence type="ECO:0000313" key="6">
    <source>
        <dbReference type="EMBL" id="MCB8876609.1"/>
    </source>
</evidence>
<dbReference type="EMBL" id="JAESVB010000007">
    <property type="protein sequence ID" value="MCB8876609.1"/>
    <property type="molecule type" value="Genomic_DNA"/>
</dbReference>
<evidence type="ECO:0000256" key="2">
    <source>
        <dbReference type="ARBA" id="ARBA00006906"/>
    </source>
</evidence>
<dbReference type="InterPro" id="IPR000887">
    <property type="entry name" value="Aldlse_KDPG_KHG"/>
</dbReference>
<protein>
    <submittedName>
        <fullName evidence="6">2-dehydro-3-deoxy-6-phosphogalactonate aldolase</fullName>
        <ecNumber evidence="6">4.1.2.21</ecNumber>
    </submittedName>
</protein>
<dbReference type="Pfam" id="PF01081">
    <property type="entry name" value="Aldolase"/>
    <property type="match status" value="1"/>
</dbReference>
<dbReference type="Proteomes" id="UP000708298">
    <property type="component" value="Unassembled WGS sequence"/>
</dbReference>
<dbReference type="GO" id="GO:0008674">
    <property type="term" value="F:2-dehydro-3-deoxy-6-phosphogalactonate aldolase activity"/>
    <property type="evidence" value="ECO:0007669"/>
    <property type="project" value="UniProtKB-EC"/>
</dbReference>
<evidence type="ECO:0000256" key="1">
    <source>
        <dbReference type="ARBA" id="ARBA00004761"/>
    </source>
</evidence>
<sequence>MKQWFAKCPLISILRGVRPDEVIPIVAALEAAGVAIVEVPLNSPQPLESIKLIADNFGDRMLVGAGTVMTPDQVREIAGVGGKLIVTPHADPEIVRTAKGLGMLAAPGFFTPAEAFSLLKAGADCLKIFPAEAFNPAALKGIRAVLPPGTMVVPVGGMTAETIPEWTAAGAAGFGIASAIYKVGDTAEIVGQKAAALVASLRKAA</sequence>
<dbReference type="NCBIfam" id="NF006600">
    <property type="entry name" value="PRK09140.1"/>
    <property type="match status" value="1"/>
</dbReference>
<dbReference type="PANTHER" id="PTHR30246">
    <property type="entry name" value="2-KETO-3-DEOXY-6-PHOSPHOGLUCONATE ALDOLASE"/>
    <property type="match status" value="1"/>
</dbReference>
<reference evidence="6" key="2">
    <citation type="submission" date="2021-01" db="EMBL/GenBank/DDBJ databases">
        <authorList>
            <person name="Mieszkin S."/>
            <person name="Pouder E."/>
            <person name="Alain K."/>
        </authorList>
    </citation>
    <scope>NUCLEOTIDE SEQUENCE</scope>
    <source>
        <strain evidence="6">HW T2.11</strain>
    </source>
</reference>
<gene>
    <name evidence="6" type="ORF">ASILVAE211_15560</name>
</gene>
<evidence type="ECO:0000256" key="3">
    <source>
        <dbReference type="ARBA" id="ARBA00011233"/>
    </source>
</evidence>
<dbReference type="Gene3D" id="3.20.20.70">
    <property type="entry name" value="Aldolase class I"/>
    <property type="match status" value="1"/>
</dbReference>
<dbReference type="PANTHER" id="PTHR30246:SF1">
    <property type="entry name" value="2-DEHYDRO-3-DEOXY-6-PHOSPHOGALACTONATE ALDOLASE-RELATED"/>
    <property type="match status" value="1"/>
</dbReference>